<keyword evidence="4" id="KW-0663">Pyridoxal phosphate</keyword>
<dbReference type="GO" id="GO:0008710">
    <property type="term" value="F:8-amino-7-oxononanoate synthase activity"/>
    <property type="evidence" value="ECO:0007669"/>
    <property type="project" value="UniProtKB-EC"/>
</dbReference>
<protein>
    <recommendedName>
        <fullName evidence="2">8-amino-7-oxononanoate synthase</fullName>
        <ecNumber evidence="2">2.3.1.47</ecNumber>
    </recommendedName>
</protein>
<accession>A0A7W8EEP1</accession>
<dbReference type="InterPro" id="IPR050087">
    <property type="entry name" value="AON_synthase_class-II"/>
</dbReference>
<dbReference type="InterPro" id="IPR015421">
    <property type="entry name" value="PyrdxlP-dep_Trfase_major"/>
</dbReference>
<keyword evidence="8" id="KW-1185">Reference proteome</keyword>
<dbReference type="Gene3D" id="3.90.1150.10">
    <property type="entry name" value="Aspartate Aminotransferase, domain 1"/>
    <property type="match status" value="1"/>
</dbReference>
<gene>
    <name evidence="7" type="ORF">HNR40_001960</name>
</gene>
<sequence length="411" mass="44814">MTSSGAVDKWGFETFAQVLEEGSGLIGEPAIVDGITGPSITQNGRTLTNLASINLLNMHQRTDLRQCFAEGAHQYGLTTGGSRMTQGVCRAHLELEHDVSQATGKERALSFATGLLANVGFVHAMSQDIDLGAGVRMNNSDSVFVLDRDSHWSLWKAVEGLGYGKRVFFFRHNDPDHLDRVLTKVGGGGKVVVVMESVYSADGTMGPIPALLDLCEKHNAISFVDDANGFMIYGPAHRPFATEYQHMRERADFVMMSFSKAVGLEGGAIAGPTAAVQSFELLSGTSMFTAAMQPPTAVTAREIIRRLSRDPEIVDSYLAKVTAFRRRLADIGCETSETSTYIVSVPVNDDDIAVELRQAFLDHGYLVPVFVYPAVKRNKALLRLIISDGHTEDQLDGFLSTLATLKEQFKF</sequence>
<evidence type="ECO:0000256" key="5">
    <source>
        <dbReference type="ARBA" id="ARBA00047715"/>
    </source>
</evidence>
<dbReference type="PANTHER" id="PTHR13693">
    <property type="entry name" value="CLASS II AMINOTRANSFERASE/8-AMINO-7-OXONONANOATE SYNTHASE"/>
    <property type="match status" value="1"/>
</dbReference>
<dbReference type="Pfam" id="PF00155">
    <property type="entry name" value="Aminotran_1_2"/>
    <property type="match status" value="1"/>
</dbReference>
<evidence type="ECO:0000256" key="1">
    <source>
        <dbReference type="ARBA" id="ARBA00001933"/>
    </source>
</evidence>
<comment type="caution">
    <text evidence="7">The sequence shown here is derived from an EMBL/GenBank/DDBJ whole genome shotgun (WGS) entry which is preliminary data.</text>
</comment>
<dbReference type="SUPFAM" id="SSF53383">
    <property type="entry name" value="PLP-dependent transferases"/>
    <property type="match status" value="1"/>
</dbReference>
<keyword evidence="7" id="KW-0012">Acyltransferase</keyword>
<evidence type="ECO:0000313" key="7">
    <source>
        <dbReference type="EMBL" id="MBB5076496.1"/>
    </source>
</evidence>
<dbReference type="InterPro" id="IPR015422">
    <property type="entry name" value="PyrdxlP-dep_Trfase_small"/>
</dbReference>
<dbReference type="AlphaFoldDB" id="A0A7W8EEP1"/>
<evidence type="ECO:0000256" key="2">
    <source>
        <dbReference type="ARBA" id="ARBA00013187"/>
    </source>
</evidence>
<dbReference type="EMBL" id="JACHIN010000002">
    <property type="protein sequence ID" value="MBB5076496.1"/>
    <property type="molecule type" value="Genomic_DNA"/>
</dbReference>
<proteinExistence type="predicted"/>
<dbReference type="EC" id="2.3.1.47" evidence="2"/>
<keyword evidence="3 7" id="KW-0808">Transferase</keyword>
<evidence type="ECO:0000256" key="3">
    <source>
        <dbReference type="ARBA" id="ARBA00022679"/>
    </source>
</evidence>
<organism evidence="7 8">
    <name type="scientific">Nonomuraea endophytica</name>
    <dbReference type="NCBI Taxonomy" id="714136"/>
    <lineage>
        <taxon>Bacteria</taxon>
        <taxon>Bacillati</taxon>
        <taxon>Actinomycetota</taxon>
        <taxon>Actinomycetes</taxon>
        <taxon>Streptosporangiales</taxon>
        <taxon>Streptosporangiaceae</taxon>
        <taxon>Nonomuraea</taxon>
    </lineage>
</organism>
<name>A0A7W8EEP1_9ACTN</name>
<dbReference type="InterPro" id="IPR004839">
    <property type="entry name" value="Aminotransferase_I/II_large"/>
</dbReference>
<comment type="catalytic activity">
    <reaction evidence="5">
        <text>6-carboxyhexanoyl-[ACP] + L-alanine + H(+) = (8S)-8-amino-7-oxononanoate + holo-[ACP] + CO2</text>
        <dbReference type="Rhea" id="RHEA:42288"/>
        <dbReference type="Rhea" id="RHEA-COMP:9685"/>
        <dbReference type="Rhea" id="RHEA-COMP:9955"/>
        <dbReference type="ChEBI" id="CHEBI:15378"/>
        <dbReference type="ChEBI" id="CHEBI:16526"/>
        <dbReference type="ChEBI" id="CHEBI:57972"/>
        <dbReference type="ChEBI" id="CHEBI:64479"/>
        <dbReference type="ChEBI" id="CHEBI:78846"/>
        <dbReference type="ChEBI" id="CHEBI:149468"/>
        <dbReference type="EC" id="2.3.1.47"/>
    </reaction>
</comment>
<evidence type="ECO:0000256" key="4">
    <source>
        <dbReference type="ARBA" id="ARBA00022898"/>
    </source>
</evidence>
<dbReference type="Gene3D" id="3.40.640.10">
    <property type="entry name" value="Type I PLP-dependent aspartate aminotransferase-like (Major domain)"/>
    <property type="match status" value="1"/>
</dbReference>
<dbReference type="PANTHER" id="PTHR13693:SF100">
    <property type="entry name" value="8-AMINO-7-OXONONANOATE SYNTHASE"/>
    <property type="match status" value="1"/>
</dbReference>
<evidence type="ECO:0000313" key="8">
    <source>
        <dbReference type="Proteomes" id="UP000568380"/>
    </source>
</evidence>
<dbReference type="InterPro" id="IPR015424">
    <property type="entry name" value="PyrdxlP-dep_Trfase"/>
</dbReference>
<feature type="domain" description="Aminotransferase class I/classII large" evidence="6">
    <location>
        <begin position="48"/>
        <end position="400"/>
    </location>
</feature>
<dbReference type="RefSeq" id="WP_184959942.1">
    <property type="nucleotide sequence ID" value="NZ_JACHIN010000002.1"/>
</dbReference>
<reference evidence="7 8" key="1">
    <citation type="submission" date="2020-08" db="EMBL/GenBank/DDBJ databases">
        <title>Genomic Encyclopedia of Type Strains, Phase IV (KMG-IV): sequencing the most valuable type-strain genomes for metagenomic binning, comparative biology and taxonomic classification.</title>
        <authorList>
            <person name="Goeker M."/>
        </authorList>
    </citation>
    <scope>NUCLEOTIDE SEQUENCE [LARGE SCALE GENOMIC DNA]</scope>
    <source>
        <strain evidence="7 8">DSM 45385</strain>
    </source>
</reference>
<dbReference type="GO" id="GO:0030170">
    <property type="term" value="F:pyridoxal phosphate binding"/>
    <property type="evidence" value="ECO:0007669"/>
    <property type="project" value="InterPro"/>
</dbReference>
<comment type="cofactor">
    <cofactor evidence="1">
        <name>pyridoxal 5'-phosphate</name>
        <dbReference type="ChEBI" id="CHEBI:597326"/>
    </cofactor>
</comment>
<dbReference type="Proteomes" id="UP000568380">
    <property type="component" value="Unassembled WGS sequence"/>
</dbReference>
<evidence type="ECO:0000259" key="6">
    <source>
        <dbReference type="Pfam" id="PF00155"/>
    </source>
</evidence>
<dbReference type="GO" id="GO:0009102">
    <property type="term" value="P:biotin biosynthetic process"/>
    <property type="evidence" value="ECO:0007669"/>
    <property type="project" value="TreeGrafter"/>
</dbReference>